<keyword evidence="2 4" id="KW-0342">GTP-binding</keyword>
<feature type="compositionally biased region" description="Polar residues" evidence="6">
    <location>
        <begin position="219"/>
        <end position="231"/>
    </location>
</feature>
<evidence type="ECO:0000313" key="7">
    <source>
        <dbReference type="EMBL" id="EDR01833.1"/>
    </source>
</evidence>
<keyword evidence="8" id="KW-1185">Reference proteome</keyword>
<dbReference type="GO" id="GO:0003924">
    <property type="term" value="F:GTPase activity"/>
    <property type="evidence" value="ECO:0007669"/>
    <property type="project" value="InterPro"/>
</dbReference>
<dbReference type="PANTHER" id="PTHR10218">
    <property type="entry name" value="GTP-BINDING PROTEIN ALPHA SUBUNIT"/>
    <property type="match status" value="1"/>
</dbReference>
<feature type="compositionally biased region" description="Polar residues" evidence="6">
    <location>
        <begin position="195"/>
        <end position="205"/>
    </location>
</feature>
<dbReference type="OrthoDB" id="5817230at2759"/>
<dbReference type="AlphaFoldDB" id="B0DU33"/>
<dbReference type="PANTHER" id="PTHR10218:SF360">
    <property type="entry name" value="GUANINE NUCLEOTIDE-BINDING PROTEIN SUBUNIT ALPHA HOMOLOG"/>
    <property type="match status" value="1"/>
</dbReference>
<feature type="region of interest" description="Disordered" evidence="6">
    <location>
        <begin position="191"/>
        <end position="231"/>
    </location>
</feature>
<dbReference type="Gene3D" id="1.10.400.10">
    <property type="entry name" value="GI Alpha 1, domain 2-like"/>
    <property type="match status" value="1"/>
</dbReference>
<dbReference type="GO" id="GO:0005737">
    <property type="term" value="C:cytoplasm"/>
    <property type="evidence" value="ECO:0007669"/>
    <property type="project" value="TreeGrafter"/>
</dbReference>
<dbReference type="GeneID" id="6083113"/>
<evidence type="ECO:0000256" key="6">
    <source>
        <dbReference type="SAM" id="MobiDB-lite"/>
    </source>
</evidence>
<dbReference type="KEGG" id="lbc:LACBIDRAFT_332856"/>
<dbReference type="InterPro" id="IPR001019">
    <property type="entry name" value="Gprotein_alpha_su"/>
</dbReference>
<dbReference type="SMART" id="SM00275">
    <property type="entry name" value="G_alpha"/>
    <property type="match status" value="1"/>
</dbReference>
<reference evidence="7 8" key="1">
    <citation type="journal article" date="2008" name="Nature">
        <title>The genome of Laccaria bicolor provides insights into mycorrhizal symbiosis.</title>
        <authorList>
            <person name="Martin F."/>
            <person name="Aerts A."/>
            <person name="Ahren D."/>
            <person name="Brun A."/>
            <person name="Danchin E.G.J."/>
            <person name="Duchaussoy F."/>
            <person name="Gibon J."/>
            <person name="Kohler A."/>
            <person name="Lindquist E."/>
            <person name="Pereda V."/>
            <person name="Salamov A."/>
            <person name="Shapiro H.J."/>
            <person name="Wuyts J."/>
            <person name="Blaudez D."/>
            <person name="Buee M."/>
            <person name="Brokstein P."/>
            <person name="Canbaeck B."/>
            <person name="Cohen D."/>
            <person name="Courty P.E."/>
            <person name="Coutinho P.M."/>
            <person name="Delaruelle C."/>
            <person name="Detter J.C."/>
            <person name="Deveau A."/>
            <person name="DiFazio S."/>
            <person name="Duplessis S."/>
            <person name="Fraissinet-Tachet L."/>
            <person name="Lucic E."/>
            <person name="Frey-Klett P."/>
            <person name="Fourrey C."/>
            <person name="Feussner I."/>
            <person name="Gay G."/>
            <person name="Grimwood J."/>
            <person name="Hoegger P.J."/>
            <person name="Jain P."/>
            <person name="Kilaru S."/>
            <person name="Labbe J."/>
            <person name="Lin Y.C."/>
            <person name="Legue V."/>
            <person name="Le Tacon F."/>
            <person name="Marmeisse R."/>
            <person name="Melayah D."/>
            <person name="Montanini B."/>
            <person name="Muratet M."/>
            <person name="Nehls U."/>
            <person name="Niculita-Hirzel H."/>
            <person name="Oudot-Le Secq M.P."/>
            <person name="Peter M."/>
            <person name="Quesneville H."/>
            <person name="Rajashekar B."/>
            <person name="Reich M."/>
            <person name="Rouhier N."/>
            <person name="Schmutz J."/>
            <person name="Yin T."/>
            <person name="Chalot M."/>
            <person name="Henrissat B."/>
            <person name="Kuees U."/>
            <person name="Lucas S."/>
            <person name="Van de Peer Y."/>
            <person name="Podila G.K."/>
            <person name="Polle A."/>
            <person name="Pukkila P.J."/>
            <person name="Richardson P.M."/>
            <person name="Rouze P."/>
            <person name="Sanders I.R."/>
            <person name="Stajich J.E."/>
            <person name="Tunlid A."/>
            <person name="Tuskan G."/>
            <person name="Grigoriev I.V."/>
        </authorList>
    </citation>
    <scope>NUCLEOTIDE SEQUENCE [LARGE SCALE GENOMIC DNA]</scope>
    <source>
        <strain evidence="8">S238N-H82 / ATCC MYA-4686</strain>
    </source>
</reference>
<evidence type="ECO:0000256" key="5">
    <source>
        <dbReference type="PIRSR" id="PIRSR601019-2"/>
    </source>
</evidence>
<dbReference type="GO" id="GO:0007188">
    <property type="term" value="P:adenylate cyclase-modulating G protein-coupled receptor signaling pathway"/>
    <property type="evidence" value="ECO:0007669"/>
    <property type="project" value="TreeGrafter"/>
</dbReference>
<dbReference type="InterPro" id="IPR027417">
    <property type="entry name" value="P-loop_NTPase"/>
</dbReference>
<dbReference type="GO" id="GO:0005834">
    <property type="term" value="C:heterotrimeric G-protein complex"/>
    <property type="evidence" value="ECO:0007669"/>
    <property type="project" value="TreeGrafter"/>
</dbReference>
<dbReference type="STRING" id="486041.B0DU33"/>
<dbReference type="RefSeq" id="XP_001887443.1">
    <property type="nucleotide sequence ID" value="XM_001887408.1"/>
</dbReference>
<evidence type="ECO:0000256" key="3">
    <source>
        <dbReference type="ARBA" id="ARBA00023224"/>
    </source>
</evidence>
<sequence>MLQLKAMLDEEEQVTSTVRMLIVERDYSALFEEVLYKNSTPSTQPPCTLLVLKESKYEEHSRIHSFPVWACQDHPISAALKLSPMETEAERTSRLYAEAEAKRVSEQIDDDLREERERLKKKKKGDVKLLLLGQAESGKSTLQKQFQLMYKPTSMVQERASWTAVIYFNVVHSLKHILATLEAWDDTLDEDAEAQPTSTDDSQSIIPKKARGNGIADQPSPSTSLLTGSIIQGSPSSLMPSEAGGSHSHSMKEGGALQIANLRRRLFPLVAADAQLADRLSGGISVSGSGKGGVFVHSGWQARTIENALGRIKQKRRSAESEKKTRRWANVGALRLGYPGVVASSHCQGVNRQRKRKLDEWSEFFLKNIMRVASPDYVPSIGNVALLSLNKEGPWLHSQLILSNSMGLHDFREDVDQQRNIEHFEEPKRVEFLCDSGYDTRFMNPAMFQHPRS</sequence>
<dbReference type="GO" id="GO:0046872">
    <property type="term" value="F:metal ion binding"/>
    <property type="evidence" value="ECO:0007669"/>
    <property type="project" value="UniProtKB-KW"/>
</dbReference>
<keyword evidence="5" id="KW-0460">Magnesium</keyword>
<dbReference type="Gene3D" id="3.40.50.300">
    <property type="entry name" value="P-loop containing nucleotide triphosphate hydrolases"/>
    <property type="match status" value="1"/>
</dbReference>
<feature type="binding site" evidence="5">
    <location>
        <position position="140"/>
    </location>
    <ligand>
        <name>Mg(2+)</name>
        <dbReference type="ChEBI" id="CHEBI:18420"/>
    </ligand>
</feature>
<proteinExistence type="predicted"/>
<dbReference type="EMBL" id="DS547135">
    <property type="protein sequence ID" value="EDR01833.1"/>
    <property type="molecule type" value="Genomic_DNA"/>
</dbReference>
<accession>B0DU33</accession>
<dbReference type="SUPFAM" id="SSF47895">
    <property type="entry name" value="Transducin (alpha subunit), insertion domain"/>
    <property type="match status" value="1"/>
</dbReference>
<dbReference type="GO" id="GO:0005525">
    <property type="term" value="F:GTP binding"/>
    <property type="evidence" value="ECO:0007669"/>
    <property type="project" value="UniProtKB-KW"/>
</dbReference>
<dbReference type="HOGENOM" id="CLU_604210_0_0_1"/>
<gene>
    <name evidence="7" type="ORF">LACBIDRAFT_332856</name>
</gene>
<keyword evidence="3" id="KW-0807">Transducer</keyword>
<dbReference type="InParanoid" id="B0DU33"/>
<dbReference type="GO" id="GO:0001664">
    <property type="term" value="F:G protein-coupled receptor binding"/>
    <property type="evidence" value="ECO:0007669"/>
    <property type="project" value="TreeGrafter"/>
</dbReference>
<dbReference type="Pfam" id="PF00503">
    <property type="entry name" value="G-alpha"/>
    <property type="match status" value="1"/>
</dbReference>
<evidence type="ECO:0000256" key="2">
    <source>
        <dbReference type="ARBA" id="ARBA00023134"/>
    </source>
</evidence>
<dbReference type="Proteomes" id="UP000001194">
    <property type="component" value="Unassembled WGS sequence"/>
</dbReference>
<evidence type="ECO:0000256" key="4">
    <source>
        <dbReference type="PIRSR" id="PIRSR601019-1"/>
    </source>
</evidence>
<keyword evidence="1 4" id="KW-0547">Nucleotide-binding</keyword>
<organism evidence="8">
    <name type="scientific">Laccaria bicolor (strain S238N-H82 / ATCC MYA-4686)</name>
    <name type="common">Bicoloured deceiver</name>
    <name type="synonym">Laccaria laccata var. bicolor</name>
    <dbReference type="NCBI Taxonomy" id="486041"/>
    <lineage>
        <taxon>Eukaryota</taxon>
        <taxon>Fungi</taxon>
        <taxon>Dikarya</taxon>
        <taxon>Basidiomycota</taxon>
        <taxon>Agaricomycotina</taxon>
        <taxon>Agaricomycetes</taxon>
        <taxon>Agaricomycetidae</taxon>
        <taxon>Agaricales</taxon>
        <taxon>Agaricineae</taxon>
        <taxon>Hydnangiaceae</taxon>
        <taxon>Laccaria</taxon>
    </lineage>
</organism>
<protein>
    <submittedName>
        <fullName evidence="7">Predicted protein</fullName>
    </submittedName>
</protein>
<evidence type="ECO:0000313" key="8">
    <source>
        <dbReference type="Proteomes" id="UP000001194"/>
    </source>
</evidence>
<evidence type="ECO:0000256" key="1">
    <source>
        <dbReference type="ARBA" id="ARBA00022741"/>
    </source>
</evidence>
<feature type="binding site" evidence="4">
    <location>
        <begin position="136"/>
        <end position="141"/>
    </location>
    <ligand>
        <name>GTP</name>
        <dbReference type="ChEBI" id="CHEBI:37565"/>
    </ligand>
</feature>
<dbReference type="GO" id="GO:0031683">
    <property type="term" value="F:G-protein beta/gamma-subunit complex binding"/>
    <property type="evidence" value="ECO:0007669"/>
    <property type="project" value="InterPro"/>
</dbReference>
<name>B0DU33_LACBS</name>
<dbReference type="InterPro" id="IPR011025">
    <property type="entry name" value="GproteinA_insert"/>
</dbReference>
<keyword evidence="5" id="KW-0479">Metal-binding</keyword>